<proteinExistence type="predicted"/>
<protein>
    <submittedName>
        <fullName evidence="1">Class I SAM-dependent methyltransferase</fullName>
    </submittedName>
</protein>
<dbReference type="GO" id="GO:0008168">
    <property type="term" value="F:methyltransferase activity"/>
    <property type="evidence" value="ECO:0007669"/>
    <property type="project" value="UniProtKB-KW"/>
</dbReference>
<keyword evidence="1" id="KW-0489">Methyltransferase</keyword>
<dbReference type="Proteomes" id="UP001193501">
    <property type="component" value="Unassembled WGS sequence"/>
</dbReference>
<accession>A0AAE4Y837</accession>
<dbReference type="EMBL" id="JAABNR010000007">
    <property type="protein sequence ID" value="NBZ87646.1"/>
    <property type="molecule type" value="Genomic_DNA"/>
</dbReference>
<evidence type="ECO:0000313" key="2">
    <source>
        <dbReference type="Proteomes" id="UP001193501"/>
    </source>
</evidence>
<dbReference type="AlphaFoldDB" id="A0AAE4Y837"/>
<keyword evidence="1" id="KW-0808">Transferase</keyword>
<name>A0AAE4Y837_9RHOB</name>
<comment type="caution">
    <text evidence="1">The sequence shown here is derived from an EMBL/GenBank/DDBJ whole genome shotgun (WGS) entry which is preliminary data.</text>
</comment>
<dbReference type="RefSeq" id="WP_168774461.1">
    <property type="nucleotide sequence ID" value="NZ_JAABNR010000007.1"/>
</dbReference>
<dbReference type="GO" id="GO:0032259">
    <property type="term" value="P:methylation"/>
    <property type="evidence" value="ECO:0007669"/>
    <property type="project" value="UniProtKB-KW"/>
</dbReference>
<dbReference type="InterPro" id="IPR029063">
    <property type="entry name" value="SAM-dependent_MTases_sf"/>
</dbReference>
<reference evidence="1" key="1">
    <citation type="submission" date="2020-01" db="EMBL/GenBank/DDBJ databases">
        <authorList>
            <person name="Chen W.-M."/>
        </authorList>
    </citation>
    <scope>NUCLEOTIDE SEQUENCE</scope>
    <source>
        <strain evidence="1">CYK-10</strain>
    </source>
</reference>
<evidence type="ECO:0000313" key="1">
    <source>
        <dbReference type="EMBL" id="NBZ87646.1"/>
    </source>
</evidence>
<organism evidence="1 2">
    <name type="scientific">Stagnihabitans tardus</name>
    <dbReference type="NCBI Taxonomy" id="2699202"/>
    <lineage>
        <taxon>Bacteria</taxon>
        <taxon>Pseudomonadati</taxon>
        <taxon>Pseudomonadota</taxon>
        <taxon>Alphaproteobacteria</taxon>
        <taxon>Rhodobacterales</taxon>
        <taxon>Paracoccaceae</taxon>
        <taxon>Stagnihabitans</taxon>
    </lineage>
</organism>
<sequence>MKPISPYHAPGFYDEALAKGRHRDIVGGRWEETGLVQMQLLLAQGLDPHHKLLDIGAGSLRLGCRAVPYLNPGNYWATDLSGALLQRGYRDEIADKSRLPATQLIEDASFDLPGVPQDIDFAICFAVFTHLPLSHLAEALPKLRQKLPRLQKLLFTVFLAPDEGYDKPHRQPDGVVTHPDRFPWHHREAEVLACASTAGFVATLSDPYLPRGQRLCLCLPG</sequence>
<dbReference type="CDD" id="cd02440">
    <property type="entry name" value="AdoMet_MTases"/>
    <property type="match status" value="1"/>
</dbReference>
<keyword evidence="2" id="KW-1185">Reference proteome</keyword>
<gene>
    <name evidence="1" type="ORF">GV832_08655</name>
</gene>
<dbReference type="SUPFAM" id="SSF53335">
    <property type="entry name" value="S-adenosyl-L-methionine-dependent methyltransferases"/>
    <property type="match status" value="1"/>
</dbReference>
<dbReference type="Gene3D" id="3.40.50.150">
    <property type="entry name" value="Vaccinia Virus protein VP39"/>
    <property type="match status" value="1"/>
</dbReference>